<keyword evidence="4" id="KW-0548">Nucleotidyltransferase</keyword>
<evidence type="ECO:0000256" key="3">
    <source>
        <dbReference type="ARBA" id="ARBA00022679"/>
    </source>
</evidence>
<dbReference type="PANTHER" id="PTHR10339">
    <property type="entry name" value="ADP-RIBOSYLTRANSFERASE"/>
    <property type="match status" value="1"/>
</dbReference>
<feature type="chain" id="PRO_5027155856" description="NAD(P)(+)--arginine ADP-ribosyltransferase" evidence="7">
    <location>
        <begin position="19"/>
        <end position="205"/>
    </location>
</feature>
<keyword evidence="3 7" id="KW-0808">Transferase</keyword>
<keyword evidence="2 7" id="KW-0328">Glycosyltransferase</keyword>
<keyword evidence="7" id="KW-0520">NAD</keyword>
<dbReference type="InterPro" id="IPR050999">
    <property type="entry name" value="ADP-ribosyltransferase_ARG"/>
</dbReference>
<sequence length="205" mass="23528">MAVWMLFMFAATLATVQCSWVLSLDMALDSIDDAYVHCTEKMSKLVKEYYLVREMNTNAKFRNAWCEAQIRAKPGDGLGKEQAVALWVYTSNTVYSDFNRAVGNGTTVRFGRFASSSWDANANVKFGDKTCFIIHTKFGANISKFSVYKQEKEVLIPPYETFRVISVQYRMYNPYLWCEVVYTLKSVGIQSYLNCALCHKVNHLY</sequence>
<evidence type="ECO:0000256" key="1">
    <source>
        <dbReference type="ARBA" id="ARBA00009558"/>
    </source>
</evidence>
<evidence type="ECO:0000256" key="5">
    <source>
        <dbReference type="ARBA" id="ARBA00022857"/>
    </source>
</evidence>
<evidence type="ECO:0000256" key="4">
    <source>
        <dbReference type="ARBA" id="ARBA00022695"/>
    </source>
</evidence>
<dbReference type="Gene3D" id="3.90.176.10">
    <property type="entry name" value="Toxin ADP-ribosyltransferase, Chain A, domain 1"/>
    <property type="match status" value="2"/>
</dbReference>
<evidence type="ECO:0000313" key="9">
    <source>
        <dbReference type="RefSeq" id="XP_030634885.1"/>
    </source>
</evidence>
<name>A0A6J2VPL1_CHACN</name>
<protein>
    <recommendedName>
        <fullName evidence="7">NAD(P)(+)--arginine ADP-ribosyltransferase</fullName>
        <ecNumber evidence="7">2.4.2.31</ecNumber>
    </recommendedName>
    <alternativeName>
        <fullName evidence="7">Mono(ADP-ribosyl)transferase</fullName>
    </alternativeName>
</protein>
<dbReference type="GO" id="GO:0016779">
    <property type="term" value="F:nucleotidyltransferase activity"/>
    <property type="evidence" value="ECO:0007669"/>
    <property type="project" value="UniProtKB-KW"/>
</dbReference>
<reference evidence="9" key="1">
    <citation type="submission" date="2025-08" db="UniProtKB">
        <authorList>
            <consortium name="RefSeq"/>
        </authorList>
    </citation>
    <scope>IDENTIFICATION</scope>
</reference>
<dbReference type="PANTHER" id="PTHR10339:SF29">
    <property type="entry name" value="NAD(P)(+)--ARGININE ADP-RIBOSYLTRANSFERASE"/>
    <property type="match status" value="1"/>
</dbReference>
<dbReference type="GO" id="GO:0090729">
    <property type="term" value="F:toxin activity"/>
    <property type="evidence" value="ECO:0007669"/>
    <property type="project" value="UniProtKB-KW"/>
</dbReference>
<keyword evidence="8" id="KW-1185">Reference proteome</keyword>
<comment type="catalytic activity">
    <reaction evidence="6 7">
        <text>L-arginyl-[protein] + NAD(+) = N(omega)-(ADP-D-ribosyl)-L-arginyl-[protein] + nicotinamide + H(+)</text>
        <dbReference type="Rhea" id="RHEA:19149"/>
        <dbReference type="Rhea" id="RHEA-COMP:10532"/>
        <dbReference type="Rhea" id="RHEA-COMP:15087"/>
        <dbReference type="ChEBI" id="CHEBI:15378"/>
        <dbReference type="ChEBI" id="CHEBI:17154"/>
        <dbReference type="ChEBI" id="CHEBI:29965"/>
        <dbReference type="ChEBI" id="CHEBI:57540"/>
        <dbReference type="ChEBI" id="CHEBI:142554"/>
        <dbReference type="EC" id="2.4.2.31"/>
    </reaction>
</comment>
<evidence type="ECO:0000313" key="8">
    <source>
        <dbReference type="Proteomes" id="UP000504632"/>
    </source>
</evidence>
<dbReference type="RefSeq" id="XP_030634885.1">
    <property type="nucleotide sequence ID" value="XM_030779025.1"/>
</dbReference>
<dbReference type="GO" id="GO:0005576">
    <property type="term" value="C:extracellular region"/>
    <property type="evidence" value="ECO:0007669"/>
    <property type="project" value="UniProtKB-SubCell"/>
</dbReference>
<dbReference type="InterPro" id="IPR000768">
    <property type="entry name" value="ART"/>
</dbReference>
<feature type="signal peptide" evidence="7">
    <location>
        <begin position="1"/>
        <end position="18"/>
    </location>
</feature>
<dbReference type="GeneID" id="115816054"/>
<organism evidence="8 9">
    <name type="scientific">Chanos chanos</name>
    <name type="common">Milkfish</name>
    <name type="synonym">Mugil chanos</name>
    <dbReference type="NCBI Taxonomy" id="29144"/>
    <lineage>
        <taxon>Eukaryota</taxon>
        <taxon>Metazoa</taxon>
        <taxon>Chordata</taxon>
        <taxon>Craniata</taxon>
        <taxon>Vertebrata</taxon>
        <taxon>Euteleostomi</taxon>
        <taxon>Actinopterygii</taxon>
        <taxon>Neopterygii</taxon>
        <taxon>Teleostei</taxon>
        <taxon>Ostariophysi</taxon>
        <taxon>Gonorynchiformes</taxon>
        <taxon>Chanidae</taxon>
        <taxon>Chanos</taxon>
    </lineage>
</organism>
<evidence type="ECO:0000256" key="2">
    <source>
        <dbReference type="ARBA" id="ARBA00022676"/>
    </source>
</evidence>
<gene>
    <name evidence="9" type="primary">LOC115816054</name>
</gene>
<accession>A0A6J2VPL1</accession>
<dbReference type="AlphaFoldDB" id="A0A6J2VPL1"/>
<evidence type="ECO:0000256" key="6">
    <source>
        <dbReference type="ARBA" id="ARBA00047597"/>
    </source>
</evidence>
<dbReference type="OrthoDB" id="423533at2759"/>
<keyword evidence="7" id="KW-0732">Signal</keyword>
<proteinExistence type="inferred from homology"/>
<dbReference type="GO" id="GO:0106274">
    <property type="term" value="F:NAD+-protein-arginine ADP-ribosyltransferase activity"/>
    <property type="evidence" value="ECO:0007669"/>
    <property type="project" value="UniProtKB-EC"/>
</dbReference>
<dbReference type="SUPFAM" id="SSF56399">
    <property type="entry name" value="ADP-ribosylation"/>
    <property type="match status" value="1"/>
</dbReference>
<keyword evidence="5 7" id="KW-0521">NADP</keyword>
<dbReference type="EC" id="2.4.2.31" evidence="7"/>
<dbReference type="Proteomes" id="UP000504632">
    <property type="component" value="Chromosome 7"/>
</dbReference>
<evidence type="ECO:0000256" key="7">
    <source>
        <dbReference type="RuleBase" id="RU361228"/>
    </source>
</evidence>
<dbReference type="GO" id="GO:0003950">
    <property type="term" value="F:NAD+ poly-ADP-ribosyltransferase activity"/>
    <property type="evidence" value="ECO:0007669"/>
    <property type="project" value="TreeGrafter"/>
</dbReference>
<comment type="similarity">
    <text evidence="1 7">Belongs to the Arg-specific ADP-ribosyltransferase family.</text>
</comment>
<dbReference type="Pfam" id="PF01129">
    <property type="entry name" value="ART"/>
    <property type="match status" value="1"/>
</dbReference>
<dbReference type="InParanoid" id="A0A6J2VPL1"/>